<proteinExistence type="predicted"/>
<dbReference type="RefSeq" id="WP_145179175.1">
    <property type="nucleotide sequence ID" value="NZ_CP037422.1"/>
</dbReference>
<name>A0A517X1J4_9PLAN</name>
<organism evidence="1 2">
    <name type="scientific">Gimesia aquarii</name>
    <dbReference type="NCBI Taxonomy" id="2527964"/>
    <lineage>
        <taxon>Bacteria</taxon>
        <taxon>Pseudomonadati</taxon>
        <taxon>Planctomycetota</taxon>
        <taxon>Planctomycetia</taxon>
        <taxon>Planctomycetales</taxon>
        <taxon>Planctomycetaceae</taxon>
        <taxon>Gimesia</taxon>
    </lineage>
</organism>
<dbReference type="OrthoDB" id="9903457at2"/>
<reference evidence="1 2" key="1">
    <citation type="submission" date="2019-03" db="EMBL/GenBank/DDBJ databases">
        <title>Deep-cultivation of Planctomycetes and their phenomic and genomic characterization uncovers novel biology.</title>
        <authorList>
            <person name="Wiegand S."/>
            <person name="Jogler M."/>
            <person name="Boedeker C."/>
            <person name="Pinto D."/>
            <person name="Vollmers J."/>
            <person name="Rivas-Marin E."/>
            <person name="Kohn T."/>
            <person name="Peeters S.H."/>
            <person name="Heuer A."/>
            <person name="Rast P."/>
            <person name="Oberbeckmann S."/>
            <person name="Bunk B."/>
            <person name="Jeske O."/>
            <person name="Meyerdierks A."/>
            <person name="Storesund J.E."/>
            <person name="Kallscheuer N."/>
            <person name="Luecker S."/>
            <person name="Lage O.M."/>
            <person name="Pohl T."/>
            <person name="Merkel B.J."/>
            <person name="Hornburger P."/>
            <person name="Mueller R.-W."/>
            <person name="Bruemmer F."/>
            <person name="Labrenz M."/>
            <person name="Spormann A.M."/>
            <person name="Op den Camp H."/>
            <person name="Overmann J."/>
            <person name="Amann R."/>
            <person name="Jetten M.S.M."/>
            <person name="Mascher T."/>
            <person name="Medema M.H."/>
            <person name="Devos D.P."/>
            <person name="Kaster A.-K."/>
            <person name="Ovreas L."/>
            <person name="Rohde M."/>
            <person name="Galperin M.Y."/>
            <person name="Jogler C."/>
        </authorList>
    </citation>
    <scope>NUCLEOTIDE SEQUENCE [LARGE SCALE GENOMIC DNA]</scope>
    <source>
        <strain evidence="1 2">V202</strain>
    </source>
</reference>
<accession>A0A517X1J4</accession>
<dbReference type="Proteomes" id="UP000318384">
    <property type="component" value="Chromosome"/>
</dbReference>
<dbReference type="EMBL" id="CP037422">
    <property type="protein sequence ID" value="QDU11376.1"/>
    <property type="molecule type" value="Genomic_DNA"/>
</dbReference>
<evidence type="ECO:0000313" key="1">
    <source>
        <dbReference type="EMBL" id="QDU11376.1"/>
    </source>
</evidence>
<sequence>MSQTSEATKGDRMAAEDLIGMVDTTYEYFGALGDWHQDPDGVDAVHEVRDRMVRDLEMFEGDPSKSEVAELCREWRALRIELRGEATYPPDMFIESVCQVIEIS</sequence>
<gene>
    <name evidence="1" type="ORF">V202x_47970</name>
</gene>
<dbReference type="AlphaFoldDB" id="A0A517X1J4"/>
<keyword evidence="2" id="KW-1185">Reference proteome</keyword>
<protein>
    <submittedName>
        <fullName evidence="1">Uncharacterized protein</fullName>
    </submittedName>
</protein>
<evidence type="ECO:0000313" key="2">
    <source>
        <dbReference type="Proteomes" id="UP000318384"/>
    </source>
</evidence>